<dbReference type="InterPro" id="IPR036388">
    <property type="entry name" value="WH-like_DNA-bd_sf"/>
</dbReference>
<evidence type="ECO:0000313" key="6">
    <source>
        <dbReference type="Proteomes" id="UP000652013"/>
    </source>
</evidence>
<dbReference type="Proteomes" id="UP000652013">
    <property type="component" value="Unassembled WGS sequence"/>
</dbReference>
<dbReference type="SUPFAM" id="SSF53822">
    <property type="entry name" value="Periplasmic binding protein-like I"/>
    <property type="match status" value="1"/>
</dbReference>
<dbReference type="Gene3D" id="3.40.50.2300">
    <property type="match status" value="2"/>
</dbReference>
<reference evidence="5" key="1">
    <citation type="submission" date="2021-01" db="EMBL/GenBank/DDBJ databases">
        <title>Whole genome shotgun sequence of Spirilliplanes yamanashiensis NBRC 15828.</title>
        <authorList>
            <person name="Komaki H."/>
            <person name="Tamura T."/>
        </authorList>
    </citation>
    <scope>NUCLEOTIDE SEQUENCE</scope>
    <source>
        <strain evidence="5">NBRC 15828</strain>
    </source>
</reference>
<dbReference type="GO" id="GO:0003700">
    <property type="term" value="F:DNA-binding transcription factor activity"/>
    <property type="evidence" value="ECO:0007669"/>
    <property type="project" value="InterPro"/>
</dbReference>
<dbReference type="SUPFAM" id="SSF46785">
    <property type="entry name" value="Winged helix' DNA-binding domain"/>
    <property type="match status" value="1"/>
</dbReference>
<protein>
    <submittedName>
        <fullName evidence="5">LacI family transcriptional regulator</fullName>
    </submittedName>
</protein>
<dbReference type="AlphaFoldDB" id="A0A8J3Y816"/>
<dbReference type="Pfam" id="PF00392">
    <property type="entry name" value="GntR"/>
    <property type="match status" value="1"/>
</dbReference>
<evidence type="ECO:0000259" key="4">
    <source>
        <dbReference type="PROSITE" id="PS50949"/>
    </source>
</evidence>
<comment type="caution">
    <text evidence="5">The sequence shown here is derived from an EMBL/GenBank/DDBJ whole genome shotgun (WGS) entry which is preliminary data.</text>
</comment>
<feature type="domain" description="HTH gntR-type" evidence="4">
    <location>
        <begin position="13"/>
        <end position="81"/>
    </location>
</feature>
<proteinExistence type="predicted"/>
<evidence type="ECO:0000313" key="5">
    <source>
        <dbReference type="EMBL" id="GIJ03054.1"/>
    </source>
</evidence>
<dbReference type="Pfam" id="PF13377">
    <property type="entry name" value="Peripla_BP_3"/>
    <property type="match status" value="1"/>
</dbReference>
<evidence type="ECO:0000256" key="2">
    <source>
        <dbReference type="ARBA" id="ARBA00023125"/>
    </source>
</evidence>
<keyword evidence="6" id="KW-1185">Reference proteome</keyword>
<dbReference type="InterPro" id="IPR046335">
    <property type="entry name" value="LacI/GalR-like_sensor"/>
</dbReference>
<keyword evidence="2" id="KW-0238">DNA-binding</keyword>
<dbReference type="PROSITE" id="PS50949">
    <property type="entry name" value="HTH_GNTR"/>
    <property type="match status" value="1"/>
</dbReference>
<sequence>MDPLGPPDSFPPGRKFRVLAEVLRRQVADGQWPVGGRLPTEPRLAAEHGVGVNTVRRAVGLLVAEGVVERRQGSGTYVVRRPRPASAGRRLVGVLVPSTSYYYPRVIEGIERTLTAAGTGVVLASSDYRCDREDAQLRSLLGSGVAGLVLVPNLHLVADAQRHVDALRDLPVPYVLAERRPPAPAPDDPTTYVTTHHAGGVHAAVRHLVGLGHTRIGYLGRVRTGTAQPITAGFAAAAAALGVTPVPEAVVCRESWTAGQIGEFARACRTHRVSAVFCHGDRDAATLLAHARRLGMRAPGDLAVITYDDEVAELGDPPLTAVAPPKEQVGATAAELLLRRIDGGAGVPVQRVELQPRLIVRASCGGADRRAAAAS</sequence>
<dbReference type="InterPro" id="IPR036390">
    <property type="entry name" value="WH_DNA-bd_sf"/>
</dbReference>
<gene>
    <name evidence="5" type="primary">lacI_5</name>
    <name evidence="5" type="ORF">Sya03_24060</name>
</gene>
<evidence type="ECO:0000256" key="3">
    <source>
        <dbReference type="ARBA" id="ARBA00023163"/>
    </source>
</evidence>
<dbReference type="RefSeq" id="WP_203938345.1">
    <property type="nucleotide sequence ID" value="NZ_BAAAGJ010000005.1"/>
</dbReference>
<dbReference type="InterPro" id="IPR000524">
    <property type="entry name" value="Tscrpt_reg_HTH_GntR"/>
</dbReference>
<dbReference type="PANTHER" id="PTHR30146">
    <property type="entry name" value="LACI-RELATED TRANSCRIPTIONAL REPRESSOR"/>
    <property type="match status" value="1"/>
</dbReference>
<dbReference type="PANTHER" id="PTHR30146:SF109">
    <property type="entry name" value="HTH-TYPE TRANSCRIPTIONAL REGULATOR GALS"/>
    <property type="match status" value="1"/>
</dbReference>
<dbReference type="GO" id="GO:0000976">
    <property type="term" value="F:transcription cis-regulatory region binding"/>
    <property type="evidence" value="ECO:0007669"/>
    <property type="project" value="TreeGrafter"/>
</dbReference>
<dbReference type="InterPro" id="IPR028082">
    <property type="entry name" value="Peripla_BP_I"/>
</dbReference>
<evidence type="ECO:0000256" key="1">
    <source>
        <dbReference type="ARBA" id="ARBA00023015"/>
    </source>
</evidence>
<keyword evidence="3" id="KW-0804">Transcription</keyword>
<dbReference type="CDD" id="cd07377">
    <property type="entry name" value="WHTH_GntR"/>
    <property type="match status" value="1"/>
</dbReference>
<name>A0A8J3Y816_9ACTN</name>
<dbReference type="Gene3D" id="1.10.10.10">
    <property type="entry name" value="Winged helix-like DNA-binding domain superfamily/Winged helix DNA-binding domain"/>
    <property type="match status" value="1"/>
</dbReference>
<accession>A0A8J3Y816</accession>
<dbReference type="EMBL" id="BOOY01000017">
    <property type="protein sequence ID" value="GIJ03054.1"/>
    <property type="molecule type" value="Genomic_DNA"/>
</dbReference>
<keyword evidence="1" id="KW-0805">Transcription regulation</keyword>
<organism evidence="5 6">
    <name type="scientific">Spirilliplanes yamanashiensis</name>
    <dbReference type="NCBI Taxonomy" id="42233"/>
    <lineage>
        <taxon>Bacteria</taxon>
        <taxon>Bacillati</taxon>
        <taxon>Actinomycetota</taxon>
        <taxon>Actinomycetes</taxon>
        <taxon>Micromonosporales</taxon>
        <taxon>Micromonosporaceae</taxon>
        <taxon>Spirilliplanes</taxon>
    </lineage>
</organism>
<dbReference type="SMART" id="SM00345">
    <property type="entry name" value="HTH_GNTR"/>
    <property type="match status" value="1"/>
</dbReference>